<gene>
    <name evidence="2" type="ORF">TNCT_653481</name>
</gene>
<dbReference type="Proteomes" id="UP000887116">
    <property type="component" value="Unassembled WGS sequence"/>
</dbReference>
<dbReference type="EMBL" id="BMAO01007348">
    <property type="protein sequence ID" value="GFR15293.1"/>
    <property type="molecule type" value="Genomic_DNA"/>
</dbReference>
<keyword evidence="3" id="KW-1185">Reference proteome</keyword>
<reference evidence="2" key="1">
    <citation type="submission" date="2020-07" db="EMBL/GenBank/DDBJ databases">
        <title>Multicomponent nature underlies the extraordinary mechanical properties of spider dragline silk.</title>
        <authorList>
            <person name="Kono N."/>
            <person name="Nakamura H."/>
            <person name="Mori M."/>
            <person name="Yoshida Y."/>
            <person name="Ohtoshi R."/>
            <person name="Malay A.D."/>
            <person name="Moran D.A.P."/>
            <person name="Tomita M."/>
            <person name="Numata K."/>
            <person name="Arakawa K."/>
        </authorList>
    </citation>
    <scope>NUCLEOTIDE SEQUENCE</scope>
</reference>
<dbReference type="OrthoDB" id="10582299at2759"/>
<dbReference type="AlphaFoldDB" id="A0A8X6J8T2"/>
<evidence type="ECO:0000256" key="1">
    <source>
        <dbReference type="SAM" id="MobiDB-lite"/>
    </source>
</evidence>
<evidence type="ECO:0000313" key="2">
    <source>
        <dbReference type="EMBL" id="GFR15293.1"/>
    </source>
</evidence>
<organism evidence="2 3">
    <name type="scientific">Trichonephila clavata</name>
    <name type="common">Joro spider</name>
    <name type="synonym">Nephila clavata</name>
    <dbReference type="NCBI Taxonomy" id="2740835"/>
    <lineage>
        <taxon>Eukaryota</taxon>
        <taxon>Metazoa</taxon>
        <taxon>Ecdysozoa</taxon>
        <taxon>Arthropoda</taxon>
        <taxon>Chelicerata</taxon>
        <taxon>Arachnida</taxon>
        <taxon>Araneae</taxon>
        <taxon>Araneomorphae</taxon>
        <taxon>Entelegynae</taxon>
        <taxon>Araneoidea</taxon>
        <taxon>Nephilidae</taxon>
        <taxon>Trichonephila</taxon>
    </lineage>
</organism>
<sequence length="77" mass="9049">MKGVFFSMKIKHEIMRERLKNVIPDVKKINKSEEDRFERILPVPESGGKKNSLKPSERYQQTCSLSPLHFASFRRAK</sequence>
<evidence type="ECO:0000313" key="3">
    <source>
        <dbReference type="Proteomes" id="UP000887116"/>
    </source>
</evidence>
<protein>
    <submittedName>
        <fullName evidence="2">Uncharacterized protein</fullName>
    </submittedName>
</protein>
<accession>A0A8X6J8T2</accession>
<proteinExistence type="predicted"/>
<feature type="region of interest" description="Disordered" evidence="1">
    <location>
        <begin position="40"/>
        <end position="59"/>
    </location>
</feature>
<name>A0A8X6J8T2_TRICU</name>
<comment type="caution">
    <text evidence="2">The sequence shown here is derived from an EMBL/GenBank/DDBJ whole genome shotgun (WGS) entry which is preliminary data.</text>
</comment>